<evidence type="ECO:0000256" key="1">
    <source>
        <dbReference type="SAM" id="Phobius"/>
    </source>
</evidence>
<feature type="transmembrane region" description="Helical" evidence="1">
    <location>
        <begin position="17"/>
        <end position="39"/>
    </location>
</feature>
<dbReference type="EMBL" id="CP036339">
    <property type="protein sequence ID" value="QDT73846.1"/>
    <property type="molecule type" value="Genomic_DNA"/>
</dbReference>
<reference evidence="3 4" key="1">
    <citation type="submission" date="2019-02" db="EMBL/GenBank/DDBJ databases">
        <title>Deep-cultivation of Planctomycetes and their phenomic and genomic characterization uncovers novel biology.</title>
        <authorList>
            <person name="Wiegand S."/>
            <person name="Jogler M."/>
            <person name="Boedeker C."/>
            <person name="Pinto D."/>
            <person name="Vollmers J."/>
            <person name="Rivas-Marin E."/>
            <person name="Kohn T."/>
            <person name="Peeters S.H."/>
            <person name="Heuer A."/>
            <person name="Rast P."/>
            <person name="Oberbeckmann S."/>
            <person name="Bunk B."/>
            <person name="Jeske O."/>
            <person name="Meyerdierks A."/>
            <person name="Storesund J.E."/>
            <person name="Kallscheuer N."/>
            <person name="Luecker S."/>
            <person name="Lage O.M."/>
            <person name="Pohl T."/>
            <person name="Merkel B.J."/>
            <person name="Hornburger P."/>
            <person name="Mueller R.-W."/>
            <person name="Bruemmer F."/>
            <person name="Labrenz M."/>
            <person name="Spormann A.M."/>
            <person name="Op den Camp H."/>
            <person name="Overmann J."/>
            <person name="Amann R."/>
            <person name="Jetten M.S.M."/>
            <person name="Mascher T."/>
            <person name="Medema M.H."/>
            <person name="Devos D.P."/>
            <person name="Kaster A.-K."/>
            <person name="Ovreas L."/>
            <person name="Rohde M."/>
            <person name="Galperin M.Y."/>
            <person name="Jogler C."/>
        </authorList>
    </citation>
    <scope>NUCLEOTIDE SEQUENCE [LARGE SCALE GENOMIC DNA]</scope>
    <source>
        <strain evidence="3 4">I41</strain>
    </source>
</reference>
<organism evidence="3 4">
    <name type="scientific">Lacipirellula limnantheis</name>
    <dbReference type="NCBI Taxonomy" id="2528024"/>
    <lineage>
        <taxon>Bacteria</taxon>
        <taxon>Pseudomonadati</taxon>
        <taxon>Planctomycetota</taxon>
        <taxon>Planctomycetia</taxon>
        <taxon>Pirellulales</taxon>
        <taxon>Lacipirellulaceae</taxon>
        <taxon>Lacipirellula</taxon>
    </lineage>
</organism>
<dbReference type="InterPro" id="IPR007301">
    <property type="entry name" value="DoxD"/>
</dbReference>
<name>A0A517TZQ8_9BACT</name>
<dbReference type="Pfam" id="PF04173">
    <property type="entry name" value="DoxD"/>
    <property type="match status" value="1"/>
</dbReference>
<feature type="transmembrane region" description="Helical" evidence="1">
    <location>
        <begin position="334"/>
        <end position="358"/>
    </location>
</feature>
<keyword evidence="4" id="KW-1185">Reference proteome</keyword>
<dbReference type="OrthoDB" id="262907at2"/>
<evidence type="ECO:0000313" key="3">
    <source>
        <dbReference type="EMBL" id="QDT73846.1"/>
    </source>
</evidence>
<dbReference type="KEGG" id="llh:I41_30370"/>
<dbReference type="RefSeq" id="WP_145433513.1">
    <property type="nucleotide sequence ID" value="NZ_CP036339.1"/>
</dbReference>
<accession>A0A517TZQ8</accession>
<evidence type="ECO:0000313" key="4">
    <source>
        <dbReference type="Proteomes" id="UP000317909"/>
    </source>
</evidence>
<feature type="domain" description="TQO small subunit DoxD" evidence="2">
    <location>
        <begin position="287"/>
        <end position="363"/>
    </location>
</feature>
<keyword evidence="1" id="KW-1133">Transmembrane helix</keyword>
<feature type="transmembrane region" description="Helical" evidence="1">
    <location>
        <begin position="286"/>
        <end position="314"/>
    </location>
</feature>
<dbReference type="Proteomes" id="UP000317909">
    <property type="component" value="Chromosome"/>
</dbReference>
<evidence type="ECO:0000259" key="2">
    <source>
        <dbReference type="Pfam" id="PF04173"/>
    </source>
</evidence>
<gene>
    <name evidence="3" type="ORF">I41_30370</name>
</gene>
<keyword evidence="1" id="KW-0812">Transmembrane</keyword>
<protein>
    <recommendedName>
        <fullName evidence="2">TQO small subunit DoxD domain-containing protein</fullName>
    </recommendedName>
</protein>
<proteinExistence type="predicted"/>
<keyword evidence="1" id="KW-0472">Membrane</keyword>
<sequence length="376" mass="41645">MAHHPEHTTPIAPRRAVYLPTGLVIALVVLRLATGWHFYREGTKKLAYNADTGVTTIAFSAEPFLRQSVGPVAEIVKEEMPAAYNWERYLAVPRQARPTTEEELDKRAKWEADYAARRKAAAAKKQPLPIEFPPHSPYYDWADRIERSWRTAHDRFVIIPALTDDQRAAAAEALDFRRQQLADYLESQADAIAEWEHELFRLEELKKDSGAVSLPFLGTRIEEKAAETKSKTGAWISQVKAIEAAYLDDLRHIVDEEQLSEAATAAALDEALTDESAKKLSNINMAVTAVIIGSGVLLMLGLFTRVACIAAAGFLLSVIASQPPWVPGSLNPVFYYQLVEIAALAVLFAAAAGQYAGLDYFIRLFTGKCCGRKESV</sequence>
<dbReference type="AlphaFoldDB" id="A0A517TZQ8"/>